<comment type="caution">
    <text evidence="3">The sequence shown here is derived from an EMBL/GenBank/DDBJ whole genome shotgun (WGS) entry which is preliminary data.</text>
</comment>
<organism evidence="3 4">
    <name type="scientific">Tegillarca granosa</name>
    <name type="common">Malaysian cockle</name>
    <name type="synonym">Anadara granosa</name>
    <dbReference type="NCBI Taxonomy" id="220873"/>
    <lineage>
        <taxon>Eukaryota</taxon>
        <taxon>Metazoa</taxon>
        <taxon>Spiralia</taxon>
        <taxon>Lophotrochozoa</taxon>
        <taxon>Mollusca</taxon>
        <taxon>Bivalvia</taxon>
        <taxon>Autobranchia</taxon>
        <taxon>Pteriomorphia</taxon>
        <taxon>Arcoida</taxon>
        <taxon>Arcoidea</taxon>
        <taxon>Arcidae</taxon>
        <taxon>Tegillarca</taxon>
    </lineage>
</organism>
<comment type="similarity">
    <text evidence="1">Belongs to the CutC family.</text>
</comment>
<dbReference type="Pfam" id="PF03932">
    <property type="entry name" value="CutC"/>
    <property type="match status" value="1"/>
</dbReference>
<gene>
    <name evidence="3" type="ORF">KUTeg_004768</name>
</gene>
<dbReference type="InterPro" id="IPR036822">
    <property type="entry name" value="CutC-like_dom_sf"/>
</dbReference>
<evidence type="ECO:0000256" key="1">
    <source>
        <dbReference type="ARBA" id="ARBA00007768"/>
    </source>
</evidence>
<sequence length="191" mass="21684">MPNQSILSCTTYDYTYYRQVFKNRFSCNKNAIDEFEYLQWTYRTQRDFDFTRFRLLHSSYSHATVWTFPTNLNELSISRFVAMELVRPLPVTFHRAIDMTSDIFAALEAVISLGFTRVLTSGGCNTALDGVPVIAELVKQFHCSARSAVDSLMGYRHGGVSMGASVSPPEYSVKVTDSNKVQKLVNLADKY</sequence>
<accession>A0ABQ9FHV9</accession>
<dbReference type="Proteomes" id="UP001217089">
    <property type="component" value="Unassembled WGS sequence"/>
</dbReference>
<evidence type="ECO:0000256" key="2">
    <source>
        <dbReference type="ARBA" id="ARBA00019014"/>
    </source>
</evidence>
<evidence type="ECO:0000313" key="3">
    <source>
        <dbReference type="EMBL" id="KAJ8316864.1"/>
    </source>
</evidence>
<protein>
    <recommendedName>
        <fullName evidence="2">Copper homeostasis protein cutC homolog</fullName>
    </recommendedName>
</protein>
<proteinExistence type="inferred from homology"/>
<dbReference type="InterPro" id="IPR005627">
    <property type="entry name" value="CutC-like"/>
</dbReference>
<name>A0ABQ9FHV9_TEGGR</name>
<keyword evidence="4" id="KW-1185">Reference proteome</keyword>
<dbReference type="EMBL" id="JARBDR010000246">
    <property type="protein sequence ID" value="KAJ8316864.1"/>
    <property type="molecule type" value="Genomic_DNA"/>
</dbReference>
<dbReference type="SUPFAM" id="SSF110395">
    <property type="entry name" value="CutC-like"/>
    <property type="match status" value="1"/>
</dbReference>
<dbReference type="Gene3D" id="3.20.20.380">
    <property type="entry name" value="Copper homeostasis (CutC) domain"/>
    <property type="match status" value="2"/>
</dbReference>
<reference evidence="3 4" key="1">
    <citation type="submission" date="2022-12" db="EMBL/GenBank/DDBJ databases">
        <title>Chromosome-level genome of Tegillarca granosa.</title>
        <authorList>
            <person name="Kim J."/>
        </authorList>
    </citation>
    <scope>NUCLEOTIDE SEQUENCE [LARGE SCALE GENOMIC DNA]</scope>
    <source>
        <strain evidence="3">Teg-2019</strain>
        <tissue evidence="3">Adductor muscle</tissue>
    </source>
</reference>
<evidence type="ECO:0000313" key="4">
    <source>
        <dbReference type="Proteomes" id="UP001217089"/>
    </source>
</evidence>
<dbReference type="PANTHER" id="PTHR12598:SF0">
    <property type="entry name" value="COPPER HOMEOSTASIS PROTEIN CUTC HOMOLOG"/>
    <property type="match status" value="1"/>
</dbReference>
<dbReference type="PANTHER" id="PTHR12598">
    <property type="entry name" value="COPPER HOMEOSTASIS PROTEIN CUTC"/>
    <property type="match status" value="1"/>
</dbReference>